<organism evidence="1 2">
    <name type="scientific">Sarcoptes scabiei</name>
    <name type="common">Itch mite</name>
    <name type="synonym">Acarus scabiei</name>
    <dbReference type="NCBI Taxonomy" id="52283"/>
    <lineage>
        <taxon>Eukaryota</taxon>
        <taxon>Metazoa</taxon>
        <taxon>Ecdysozoa</taxon>
        <taxon>Arthropoda</taxon>
        <taxon>Chelicerata</taxon>
        <taxon>Arachnida</taxon>
        <taxon>Acari</taxon>
        <taxon>Acariformes</taxon>
        <taxon>Sarcoptiformes</taxon>
        <taxon>Astigmata</taxon>
        <taxon>Psoroptidia</taxon>
        <taxon>Sarcoptoidea</taxon>
        <taxon>Sarcoptidae</taxon>
        <taxon>Sarcoptinae</taxon>
        <taxon>Sarcoptes</taxon>
    </lineage>
</organism>
<dbReference type="GO" id="GO:0030139">
    <property type="term" value="C:endocytic vesicle"/>
    <property type="evidence" value="ECO:0007669"/>
    <property type="project" value="TreeGrafter"/>
</dbReference>
<evidence type="ECO:0000313" key="2">
    <source>
        <dbReference type="Proteomes" id="UP000616769"/>
    </source>
</evidence>
<dbReference type="VEuPathDB" id="VectorBase:SSCA001193"/>
<dbReference type="GO" id="GO:0030424">
    <property type="term" value="C:axon"/>
    <property type="evidence" value="ECO:0007669"/>
    <property type="project" value="TreeGrafter"/>
</dbReference>
<dbReference type="PANTHER" id="PTHR13217">
    <property type="entry name" value="PLECKSTRIN HOMOLOGY DOMAIN-CONTAINING FAMILY G MEMBER 7"/>
    <property type="match status" value="1"/>
</dbReference>
<dbReference type="EMBL" id="JXLN01009872">
    <property type="protein sequence ID" value="KPM04670.1"/>
    <property type="molecule type" value="Genomic_DNA"/>
</dbReference>
<dbReference type="Gene3D" id="1.20.900.10">
    <property type="entry name" value="Dbl homology (DH) domain"/>
    <property type="match status" value="1"/>
</dbReference>
<dbReference type="Proteomes" id="UP000616769">
    <property type="component" value="Unassembled WGS sequence"/>
</dbReference>
<sequence length="128" mass="15073">MDLLVKPMQRLTKYSLLLKAILKKTDDSKHQESLMRMEQCVERFVMAVNASMFRQQEHERLSAVVTRIESYDAIDCNNEEAEKFLKDYLYLDLMQSMPGCEPQKIRHLYLEDTLKLKDSSNKQDSANH</sequence>
<dbReference type="InterPro" id="IPR000219">
    <property type="entry name" value="DH_dom"/>
</dbReference>
<dbReference type="OrthoDB" id="5585231at2759"/>
<protein>
    <submittedName>
        <fullName evidence="1">Rho guanine exchange factor-like protein 2</fullName>
    </submittedName>
</protein>
<dbReference type="PANTHER" id="PTHR13217:SF11">
    <property type="entry name" value="PLECKSTRIN HOMOLOGY DOMAIN-CONTAINING FAMILY G MEMBER 5"/>
    <property type="match status" value="1"/>
</dbReference>
<dbReference type="SUPFAM" id="SSF48065">
    <property type="entry name" value="DBL homology domain (DH-domain)"/>
    <property type="match status" value="1"/>
</dbReference>
<reference evidence="1 2" key="1">
    <citation type="journal article" date="2015" name="Parasit. Vectors">
        <title>Draft genome of the scabies mite.</title>
        <authorList>
            <person name="Rider S.D.Jr."/>
            <person name="Morgan M.S."/>
            <person name="Arlian L.G."/>
        </authorList>
    </citation>
    <scope>NUCLEOTIDE SEQUENCE [LARGE SCALE GENOMIC DNA]</scope>
    <source>
        <strain evidence="1">Arlian Lab</strain>
    </source>
</reference>
<dbReference type="Pfam" id="PF00621">
    <property type="entry name" value="RhoGEF"/>
    <property type="match status" value="1"/>
</dbReference>
<dbReference type="GO" id="GO:0043542">
    <property type="term" value="P:endothelial cell migration"/>
    <property type="evidence" value="ECO:0007669"/>
    <property type="project" value="TreeGrafter"/>
</dbReference>
<evidence type="ECO:0000313" key="1">
    <source>
        <dbReference type="EMBL" id="KPM04670.1"/>
    </source>
</evidence>
<proteinExistence type="predicted"/>
<dbReference type="PROSITE" id="PS50010">
    <property type="entry name" value="DH_2"/>
    <property type="match status" value="1"/>
</dbReference>
<dbReference type="GO" id="GO:0005085">
    <property type="term" value="F:guanyl-nucleotide exchange factor activity"/>
    <property type="evidence" value="ECO:0007669"/>
    <property type="project" value="InterPro"/>
</dbReference>
<dbReference type="InterPro" id="IPR035899">
    <property type="entry name" value="DBL_dom_sf"/>
</dbReference>
<dbReference type="GO" id="GO:0007266">
    <property type="term" value="P:Rho protein signal transduction"/>
    <property type="evidence" value="ECO:0007669"/>
    <property type="project" value="TreeGrafter"/>
</dbReference>
<dbReference type="InterPro" id="IPR040181">
    <property type="entry name" value="PKHG5/7"/>
</dbReference>
<accession>A0A132A2X1</accession>
<gene>
    <name evidence="1" type="ORF">QR98_0031210</name>
</gene>
<comment type="caution">
    <text evidence="1">The sequence shown here is derived from an EMBL/GenBank/DDBJ whole genome shotgun (WGS) entry which is preliminary data.</text>
</comment>
<dbReference type="GO" id="GO:0005886">
    <property type="term" value="C:plasma membrane"/>
    <property type="evidence" value="ECO:0007669"/>
    <property type="project" value="TreeGrafter"/>
</dbReference>
<dbReference type="AlphaFoldDB" id="A0A132A2X1"/>
<name>A0A132A2X1_SARSC</name>